<dbReference type="GO" id="GO:0051301">
    <property type="term" value="P:cell division"/>
    <property type="evidence" value="ECO:0007669"/>
    <property type="project" value="UniProtKB-KW"/>
</dbReference>
<dbReference type="PRINTS" id="PR00380">
    <property type="entry name" value="KINESINHEAVY"/>
</dbReference>
<comment type="subcellular location">
    <subcellularLocation>
        <location evidence="1">Cytoplasm</location>
        <location evidence="1">Cytoskeleton</location>
    </subcellularLocation>
</comment>
<dbReference type="InterPro" id="IPR036961">
    <property type="entry name" value="Kinesin_motor_dom_sf"/>
</dbReference>
<keyword evidence="4" id="KW-0493">Microtubule</keyword>
<dbReference type="GO" id="GO:0008574">
    <property type="term" value="F:plus-end-directed microtubule motor activity"/>
    <property type="evidence" value="ECO:0007669"/>
    <property type="project" value="TreeGrafter"/>
</dbReference>
<dbReference type="InterPro" id="IPR001752">
    <property type="entry name" value="Kinesin_motor_dom"/>
</dbReference>
<feature type="region of interest" description="Disordered" evidence="15">
    <location>
        <begin position="996"/>
        <end position="1078"/>
    </location>
</feature>
<feature type="binding site" evidence="13">
    <location>
        <begin position="102"/>
        <end position="109"/>
    </location>
    <ligand>
        <name>ATP</name>
        <dbReference type="ChEBI" id="CHEBI:30616"/>
    </ligand>
</feature>
<dbReference type="Gene3D" id="3.40.850.10">
    <property type="entry name" value="Kinesin motor domain"/>
    <property type="match status" value="1"/>
</dbReference>
<evidence type="ECO:0000256" key="14">
    <source>
        <dbReference type="SAM" id="Coils"/>
    </source>
</evidence>
<dbReference type="GO" id="GO:0005634">
    <property type="term" value="C:nucleus"/>
    <property type="evidence" value="ECO:0007669"/>
    <property type="project" value="TreeGrafter"/>
</dbReference>
<dbReference type="Pfam" id="PF00225">
    <property type="entry name" value="Kinesin"/>
    <property type="match status" value="1"/>
</dbReference>
<evidence type="ECO:0000313" key="17">
    <source>
        <dbReference type="EMBL" id="CDW32255.1"/>
    </source>
</evidence>
<dbReference type="GO" id="GO:0008017">
    <property type="term" value="F:microtubule binding"/>
    <property type="evidence" value="ECO:0007669"/>
    <property type="project" value="InterPro"/>
</dbReference>
<evidence type="ECO:0000256" key="13">
    <source>
        <dbReference type="PROSITE-ProRule" id="PRU00283"/>
    </source>
</evidence>
<evidence type="ECO:0000256" key="15">
    <source>
        <dbReference type="SAM" id="MobiDB-lite"/>
    </source>
</evidence>
<dbReference type="SUPFAM" id="SSF52540">
    <property type="entry name" value="P-loop containing nucleoside triphosphate hydrolases"/>
    <property type="match status" value="1"/>
</dbReference>
<comment type="similarity">
    <text evidence="12">Belongs to the TRAFAC class myosin-kinesin ATPase superfamily. Kinesin family. KIN-5/BimC subfamily.</text>
</comment>
<evidence type="ECO:0000256" key="7">
    <source>
        <dbReference type="ARBA" id="ARBA00022840"/>
    </source>
</evidence>
<keyword evidence="5 13" id="KW-0547">Nucleotide-binding</keyword>
<keyword evidence="11" id="KW-0131">Cell cycle</keyword>
<feature type="compositionally biased region" description="Low complexity" evidence="15">
    <location>
        <begin position="1000"/>
        <end position="1020"/>
    </location>
</feature>
<dbReference type="GO" id="GO:0072686">
    <property type="term" value="C:mitotic spindle"/>
    <property type="evidence" value="ECO:0007669"/>
    <property type="project" value="TreeGrafter"/>
</dbReference>
<dbReference type="GO" id="GO:0051231">
    <property type="term" value="P:spindle elongation"/>
    <property type="evidence" value="ECO:0007669"/>
    <property type="project" value="TreeGrafter"/>
</dbReference>
<evidence type="ECO:0000256" key="9">
    <source>
        <dbReference type="ARBA" id="ARBA00023175"/>
    </source>
</evidence>
<gene>
    <name evidence="17" type="primary">kinesin5</name>
</gene>
<evidence type="ECO:0000256" key="5">
    <source>
        <dbReference type="ARBA" id="ARBA00022741"/>
    </source>
</evidence>
<dbReference type="EMBL" id="HACA01014894">
    <property type="protein sequence ID" value="CDW32255.1"/>
    <property type="molecule type" value="Transcribed_RNA"/>
</dbReference>
<evidence type="ECO:0000256" key="10">
    <source>
        <dbReference type="ARBA" id="ARBA00023212"/>
    </source>
</evidence>
<feature type="domain" description="Kinesin motor" evidence="16">
    <location>
        <begin position="19"/>
        <end position="353"/>
    </location>
</feature>
<dbReference type="PROSITE" id="PS50067">
    <property type="entry name" value="KINESIN_MOTOR_2"/>
    <property type="match status" value="1"/>
</dbReference>
<keyword evidence="10" id="KW-0206">Cytoskeleton</keyword>
<protein>
    <submittedName>
        <fullName evidence="17">Kinesin 5 [Nasonia vitripennis]</fullName>
    </submittedName>
</protein>
<dbReference type="SMART" id="SM00129">
    <property type="entry name" value="KISc"/>
    <property type="match status" value="1"/>
</dbReference>
<dbReference type="OrthoDB" id="3176171at2759"/>
<evidence type="ECO:0000256" key="12">
    <source>
        <dbReference type="ARBA" id="ARBA00034704"/>
    </source>
</evidence>
<evidence type="ECO:0000256" key="8">
    <source>
        <dbReference type="ARBA" id="ARBA00023054"/>
    </source>
</evidence>
<dbReference type="GO" id="GO:0005876">
    <property type="term" value="C:spindle microtubule"/>
    <property type="evidence" value="ECO:0007669"/>
    <property type="project" value="TreeGrafter"/>
</dbReference>
<sequence>MSMGTPTKKTLRSSERSQNIQVFVRARPLNKSEKASRSYSVVDTDGKKVIVKEKSNSSLTKTFSFNGVFGPDCDQRMVYVKVVRPLIDQVMQGYNCTVFAYGQTGTGKTHTMEGCHEEEVGYDNEEAGIVPRSLNDIFDGLRIMGAKDFAVRVSYLELYNEEIFDLLSDVNDTTRLRLYEDCNKKGSVIIQGLEEVQVHTKEEVYKILKKGSVKRQTAATLMNASSSRSHTVFTVTVLINQSSVGGEEMIKIGKLNLVDLAGSENIGRSGAIDKRAREAGNINQSLLTLGRVISCLVERAPHVPYRESKLTRLLQDSLGGRTKTSIIATVSPALINLEETLSTLDYAHRAKSITNKPEVNQKICKTEKLLEYTNQIYRLKSELQVAREKNGVYLTEDNYVDIIKKDESQEKEITSLIEKIKFFEDESEKIKDMFTQTKLHLEETIKERDATLSTLECTRSVLAQTNIEKEEQEYLVARQAEIECKLSKQANILLAVSDESTKDLNGIHDKLDRLRDLEARNVEVSKDFHSSFVSKYNRIEESFESQIMEQSRFCAETRDTLNNLLYKRNGHQVQTSEEFTTAMDSIASLISDIEKSVSDNIYEEQAWVNSQMKHARNAADGQQKNLQVYLTDKILPQLMSISTAIADQKSVMQETSTQIYSLVNSQVDKWEEHMTDQRKLNMESLELIKEVGISRENHSKDIDVNDNKLKESFSLLEKDYSELRKAFESFSEKIETHTSDAHKRVNENIKIRETINSEGEKMASGIEALTETSLKRSEALLYQVSQESSTTKQKQDHLLDSMNKGFDIILPAEQAISSESKEFVSKIQDDLEKKYSELESRLRGKSEKTADNLKYLNEKTQSVRSSTLDSQRLLEERLETHRSEDEKHTESLQQSINDHCKNTKAFGKLHSADMRESGRSVNHFVFQALSRDAPTSFTPIRKPPRSYPQKIIKGTPNQERLQRHRESRRGLSSVPTVDLDLVDLVEDDVDSVISANTMASEDMSGSSSSLKDSDGSRSQSISRQNSLENDLTHIKETKVIKSSIPRVNSNFRKPENGLGGARSRSTSTVRENKGQTKS</sequence>
<evidence type="ECO:0000256" key="11">
    <source>
        <dbReference type="ARBA" id="ARBA00023306"/>
    </source>
</evidence>
<feature type="coiled-coil region" evidence="14">
    <location>
        <begin position="821"/>
        <end position="848"/>
    </location>
</feature>
<reference evidence="17" key="1">
    <citation type="submission" date="2014-05" db="EMBL/GenBank/DDBJ databases">
        <authorList>
            <person name="Chronopoulou M."/>
        </authorList>
    </citation>
    <scope>NUCLEOTIDE SEQUENCE</scope>
    <source>
        <tissue evidence="17">Whole organism</tissue>
    </source>
</reference>
<dbReference type="GO" id="GO:0090307">
    <property type="term" value="P:mitotic spindle assembly"/>
    <property type="evidence" value="ECO:0007669"/>
    <property type="project" value="TreeGrafter"/>
</dbReference>
<dbReference type="FunFam" id="3.40.850.10:FF:000051">
    <property type="entry name" value="Kinesin-like protein bimC"/>
    <property type="match status" value="1"/>
</dbReference>
<dbReference type="InterPro" id="IPR027417">
    <property type="entry name" value="P-loop_NTPase"/>
</dbReference>
<feature type="compositionally biased region" description="Basic and acidic residues" evidence="15">
    <location>
        <begin position="1030"/>
        <end position="1039"/>
    </location>
</feature>
<evidence type="ECO:0000256" key="3">
    <source>
        <dbReference type="ARBA" id="ARBA00022618"/>
    </source>
</evidence>
<evidence type="ECO:0000256" key="1">
    <source>
        <dbReference type="ARBA" id="ARBA00004245"/>
    </source>
</evidence>
<accession>A0A0K2U2E2</accession>
<proteinExistence type="inferred from homology"/>
<dbReference type="InterPro" id="IPR047149">
    <property type="entry name" value="KIF11-like"/>
</dbReference>
<keyword evidence="9 13" id="KW-0505">Motor protein</keyword>
<dbReference type="PROSITE" id="PS00411">
    <property type="entry name" value="KINESIN_MOTOR_1"/>
    <property type="match status" value="1"/>
</dbReference>
<keyword evidence="8 14" id="KW-0175">Coiled coil</keyword>
<keyword evidence="6" id="KW-0498">Mitosis</keyword>
<evidence type="ECO:0000256" key="6">
    <source>
        <dbReference type="ARBA" id="ARBA00022776"/>
    </source>
</evidence>
<dbReference type="PANTHER" id="PTHR47970:SF12">
    <property type="entry name" value="KINESIN FAMILY MEMBER 11"/>
    <property type="match status" value="1"/>
</dbReference>
<keyword evidence="2" id="KW-0963">Cytoplasm</keyword>
<dbReference type="GO" id="GO:0007018">
    <property type="term" value="P:microtubule-based movement"/>
    <property type="evidence" value="ECO:0007669"/>
    <property type="project" value="InterPro"/>
</dbReference>
<evidence type="ECO:0000256" key="2">
    <source>
        <dbReference type="ARBA" id="ARBA00022490"/>
    </source>
</evidence>
<evidence type="ECO:0000259" key="16">
    <source>
        <dbReference type="PROSITE" id="PS50067"/>
    </source>
</evidence>
<keyword evidence="3" id="KW-0132">Cell division</keyword>
<dbReference type="AlphaFoldDB" id="A0A0K2U2E2"/>
<dbReference type="CDD" id="cd01364">
    <property type="entry name" value="KISc_BimC_Eg5"/>
    <property type="match status" value="1"/>
</dbReference>
<keyword evidence="7 13" id="KW-0067">ATP-binding</keyword>
<dbReference type="GO" id="GO:0005524">
    <property type="term" value="F:ATP binding"/>
    <property type="evidence" value="ECO:0007669"/>
    <property type="project" value="UniProtKB-UniRule"/>
</dbReference>
<dbReference type="InterPro" id="IPR047241">
    <property type="entry name" value="KIF11-like_kin_motor_dom"/>
</dbReference>
<feature type="region of interest" description="Disordered" evidence="15">
    <location>
        <begin position="935"/>
        <end position="973"/>
    </location>
</feature>
<dbReference type="InterPro" id="IPR019821">
    <property type="entry name" value="Kinesin_motor_CS"/>
</dbReference>
<evidence type="ECO:0000256" key="4">
    <source>
        <dbReference type="ARBA" id="ARBA00022701"/>
    </source>
</evidence>
<organism evidence="17">
    <name type="scientific">Lepeophtheirus salmonis</name>
    <name type="common">Salmon louse</name>
    <name type="synonym">Caligus salmonis</name>
    <dbReference type="NCBI Taxonomy" id="72036"/>
    <lineage>
        <taxon>Eukaryota</taxon>
        <taxon>Metazoa</taxon>
        <taxon>Ecdysozoa</taxon>
        <taxon>Arthropoda</taxon>
        <taxon>Crustacea</taxon>
        <taxon>Multicrustacea</taxon>
        <taxon>Hexanauplia</taxon>
        <taxon>Copepoda</taxon>
        <taxon>Siphonostomatoida</taxon>
        <taxon>Caligidae</taxon>
        <taxon>Lepeophtheirus</taxon>
    </lineage>
</organism>
<name>A0A0K2U2E2_LEPSM</name>
<dbReference type="PANTHER" id="PTHR47970">
    <property type="entry name" value="KINESIN-LIKE PROTEIN KIF11"/>
    <property type="match status" value="1"/>
</dbReference>